<evidence type="ECO:0000259" key="9">
    <source>
        <dbReference type="PROSITE" id="PS50850"/>
    </source>
</evidence>
<accession>A0A8J3QQ89</accession>
<evidence type="ECO:0000256" key="6">
    <source>
        <dbReference type="ARBA" id="ARBA00023136"/>
    </source>
</evidence>
<evidence type="ECO:0000256" key="7">
    <source>
        <dbReference type="SAM" id="MobiDB-lite"/>
    </source>
</evidence>
<comment type="subcellular location">
    <subcellularLocation>
        <location evidence="1">Cell membrane</location>
        <topology evidence="1">Multi-pass membrane protein</topology>
    </subcellularLocation>
</comment>
<organism evidence="10 11">
    <name type="scientific">Rugosimonospora africana</name>
    <dbReference type="NCBI Taxonomy" id="556532"/>
    <lineage>
        <taxon>Bacteria</taxon>
        <taxon>Bacillati</taxon>
        <taxon>Actinomycetota</taxon>
        <taxon>Actinomycetes</taxon>
        <taxon>Micromonosporales</taxon>
        <taxon>Micromonosporaceae</taxon>
        <taxon>Rugosimonospora</taxon>
    </lineage>
</organism>
<dbReference type="InterPro" id="IPR011701">
    <property type="entry name" value="MFS"/>
</dbReference>
<dbReference type="Gene3D" id="1.20.1720.10">
    <property type="entry name" value="Multidrug resistance protein D"/>
    <property type="match status" value="1"/>
</dbReference>
<evidence type="ECO:0000256" key="1">
    <source>
        <dbReference type="ARBA" id="ARBA00004651"/>
    </source>
</evidence>
<dbReference type="Gene3D" id="1.20.1250.20">
    <property type="entry name" value="MFS general substrate transporter like domains"/>
    <property type="match status" value="1"/>
</dbReference>
<evidence type="ECO:0000256" key="8">
    <source>
        <dbReference type="SAM" id="Phobius"/>
    </source>
</evidence>
<dbReference type="Pfam" id="PF07690">
    <property type="entry name" value="MFS_1"/>
    <property type="match status" value="1"/>
</dbReference>
<comment type="caution">
    <text evidence="10">The sequence shown here is derived from an EMBL/GenBank/DDBJ whole genome shotgun (WGS) entry which is preliminary data.</text>
</comment>
<dbReference type="GO" id="GO:0005886">
    <property type="term" value="C:plasma membrane"/>
    <property type="evidence" value="ECO:0007669"/>
    <property type="project" value="UniProtKB-SubCell"/>
</dbReference>
<dbReference type="PANTHER" id="PTHR42718">
    <property type="entry name" value="MAJOR FACILITATOR SUPERFAMILY MULTIDRUG TRANSPORTER MFSC"/>
    <property type="match status" value="1"/>
</dbReference>
<keyword evidence="6 8" id="KW-0472">Membrane</keyword>
<keyword evidence="4 8" id="KW-0812">Transmembrane</keyword>
<dbReference type="CDD" id="cd17321">
    <property type="entry name" value="MFS_MMR_MDR_like"/>
    <property type="match status" value="1"/>
</dbReference>
<dbReference type="NCBIfam" id="TIGR00711">
    <property type="entry name" value="efflux_EmrB"/>
    <property type="match status" value="1"/>
</dbReference>
<evidence type="ECO:0000313" key="11">
    <source>
        <dbReference type="Proteomes" id="UP000642748"/>
    </source>
</evidence>
<reference evidence="10" key="1">
    <citation type="submission" date="2021-01" db="EMBL/GenBank/DDBJ databases">
        <title>Whole genome shotgun sequence of Rugosimonospora africana NBRC 104875.</title>
        <authorList>
            <person name="Komaki H."/>
            <person name="Tamura T."/>
        </authorList>
    </citation>
    <scope>NUCLEOTIDE SEQUENCE</scope>
    <source>
        <strain evidence="10">NBRC 104875</strain>
    </source>
</reference>
<name>A0A8J3QQ89_9ACTN</name>
<dbReference type="Proteomes" id="UP000642748">
    <property type="component" value="Unassembled WGS sequence"/>
</dbReference>
<dbReference type="SUPFAM" id="SSF103473">
    <property type="entry name" value="MFS general substrate transporter"/>
    <property type="match status" value="1"/>
</dbReference>
<dbReference type="GO" id="GO:0022857">
    <property type="term" value="F:transmembrane transporter activity"/>
    <property type="evidence" value="ECO:0007669"/>
    <property type="project" value="InterPro"/>
</dbReference>
<evidence type="ECO:0000256" key="4">
    <source>
        <dbReference type="ARBA" id="ARBA00022692"/>
    </source>
</evidence>
<feature type="transmembrane region" description="Helical" evidence="8">
    <location>
        <begin position="80"/>
        <end position="103"/>
    </location>
</feature>
<feature type="transmembrane region" description="Helical" evidence="8">
    <location>
        <begin position="199"/>
        <end position="220"/>
    </location>
</feature>
<dbReference type="InterPro" id="IPR020846">
    <property type="entry name" value="MFS_dom"/>
</dbReference>
<feature type="transmembrane region" description="Helical" evidence="8">
    <location>
        <begin position="12"/>
        <end position="37"/>
    </location>
</feature>
<feature type="compositionally biased region" description="Low complexity" evidence="7">
    <location>
        <begin position="510"/>
        <end position="527"/>
    </location>
</feature>
<feature type="transmembrane region" description="Helical" evidence="8">
    <location>
        <begin position="358"/>
        <end position="375"/>
    </location>
</feature>
<feature type="transmembrane region" description="Helical" evidence="8">
    <location>
        <begin position="306"/>
        <end position="326"/>
    </location>
</feature>
<feature type="transmembrane region" description="Helical" evidence="8">
    <location>
        <begin position="226"/>
        <end position="248"/>
    </location>
</feature>
<sequence>MSPLSPARRHPRWTLAIVCVATFMLLLDVTVVAVALGDIQTDFGSDLSSLQWVVDAYTLPLAGLLLTAATLGDRIGRRRIFLAGMALFTLGSLACALAWSPLILDLTRAAQGVGGALLFGVGLPLVGAAFPEPRARAAAIGVFGATLAGATAVGPLVGGALVDGPGWRWIFLVNVPIGLAALVAGWLRLEESRVAAARAADWPGTALLTAGLLALLLGLIRGNADGWLSAEILGLFAAAAVLLVGFVIREASAREPMLDLRLFRNASFAGVSIGAWAVSATLVAATSYLGLYLVNTLNYSPFQAGLRFLPLTVASFVAAPIVARLVDRVPPRVTVGGGLALSALGLWLAGQLHGDSRWTALLAGFIVAGVGLGMANASMSQAALAAVDHTRAGMATGTVNTMRQIGVAAGVAVLGAVFQHRATADMARQLAAARVPHGQASAIADAVGSGAGLRVADSAPAALRPALAAAARVATVNGLNEILIGGAIAAGIAALIALVVVRPAPAPATTTATVTTTAAEPSSTPAGADERVPARTGS</sequence>
<dbReference type="InterPro" id="IPR004638">
    <property type="entry name" value="EmrB-like"/>
</dbReference>
<feature type="transmembrane region" description="Helical" evidence="8">
    <location>
        <begin position="109"/>
        <end position="130"/>
    </location>
</feature>
<dbReference type="PROSITE" id="PS50850">
    <property type="entry name" value="MFS"/>
    <property type="match status" value="1"/>
</dbReference>
<keyword evidence="5 8" id="KW-1133">Transmembrane helix</keyword>
<gene>
    <name evidence="10" type="ORF">Raf01_26930</name>
</gene>
<feature type="domain" description="Major facilitator superfamily (MFS) profile" evidence="9">
    <location>
        <begin position="14"/>
        <end position="505"/>
    </location>
</feature>
<dbReference type="PRINTS" id="PR01036">
    <property type="entry name" value="TCRTETB"/>
</dbReference>
<keyword evidence="3" id="KW-1003">Cell membrane</keyword>
<feature type="transmembrane region" description="Helical" evidence="8">
    <location>
        <begin position="49"/>
        <end position="68"/>
    </location>
</feature>
<dbReference type="PANTHER" id="PTHR42718:SF49">
    <property type="entry name" value="EXPORT PROTEIN"/>
    <property type="match status" value="1"/>
</dbReference>
<dbReference type="InterPro" id="IPR036259">
    <property type="entry name" value="MFS_trans_sf"/>
</dbReference>
<keyword evidence="2" id="KW-0813">Transport</keyword>
<dbReference type="RefSeq" id="WP_203918186.1">
    <property type="nucleotide sequence ID" value="NZ_BONZ01000026.1"/>
</dbReference>
<feature type="transmembrane region" description="Helical" evidence="8">
    <location>
        <begin position="167"/>
        <end position="187"/>
    </location>
</feature>
<evidence type="ECO:0000256" key="3">
    <source>
        <dbReference type="ARBA" id="ARBA00022475"/>
    </source>
</evidence>
<proteinExistence type="predicted"/>
<protein>
    <submittedName>
        <fullName evidence="10">MFS transporter</fullName>
    </submittedName>
</protein>
<feature type="transmembrane region" description="Helical" evidence="8">
    <location>
        <begin position="268"/>
        <end position="294"/>
    </location>
</feature>
<feature type="transmembrane region" description="Helical" evidence="8">
    <location>
        <begin position="482"/>
        <end position="501"/>
    </location>
</feature>
<feature type="region of interest" description="Disordered" evidence="7">
    <location>
        <begin position="510"/>
        <end position="538"/>
    </location>
</feature>
<feature type="transmembrane region" description="Helical" evidence="8">
    <location>
        <begin position="333"/>
        <end position="352"/>
    </location>
</feature>
<feature type="compositionally biased region" description="Basic and acidic residues" evidence="7">
    <location>
        <begin position="528"/>
        <end position="538"/>
    </location>
</feature>
<feature type="transmembrane region" description="Helical" evidence="8">
    <location>
        <begin position="137"/>
        <end position="161"/>
    </location>
</feature>
<dbReference type="AlphaFoldDB" id="A0A8J3QQ89"/>
<evidence type="ECO:0000256" key="5">
    <source>
        <dbReference type="ARBA" id="ARBA00022989"/>
    </source>
</evidence>
<evidence type="ECO:0000256" key="2">
    <source>
        <dbReference type="ARBA" id="ARBA00022448"/>
    </source>
</evidence>
<dbReference type="EMBL" id="BONZ01000026">
    <property type="protein sequence ID" value="GIH14521.1"/>
    <property type="molecule type" value="Genomic_DNA"/>
</dbReference>
<evidence type="ECO:0000313" key="10">
    <source>
        <dbReference type="EMBL" id="GIH14521.1"/>
    </source>
</evidence>
<keyword evidence="11" id="KW-1185">Reference proteome</keyword>